<comment type="similarity">
    <text evidence="1">Belongs to the CWC26 family.</text>
</comment>
<dbReference type="EMBL" id="HE576754">
    <property type="protein sequence ID" value="CCC69406.1"/>
    <property type="molecule type" value="Genomic_DNA"/>
</dbReference>
<feature type="compositionally biased region" description="Polar residues" evidence="3">
    <location>
        <begin position="32"/>
        <end position="42"/>
    </location>
</feature>
<dbReference type="GO" id="GO:0000398">
    <property type="term" value="P:mRNA splicing, via spliceosome"/>
    <property type="evidence" value="ECO:0007669"/>
    <property type="project" value="EnsemblFungi"/>
</dbReference>
<feature type="compositionally biased region" description="Basic residues" evidence="3">
    <location>
        <begin position="19"/>
        <end position="31"/>
    </location>
</feature>
<dbReference type="RefSeq" id="XP_003675770.1">
    <property type="nucleotide sequence ID" value="XM_003675722.1"/>
</dbReference>
<accession>G0VD44</accession>
<proteinExistence type="inferred from homology"/>
<dbReference type="InterPro" id="IPR018609">
    <property type="entry name" value="Bud13"/>
</dbReference>
<name>G0VD44_NAUCA</name>
<gene>
    <name evidence="4" type="primary">NCAS0C04160</name>
    <name evidence="4" type="ordered locus">NCAS_0C04160</name>
</gene>
<evidence type="ECO:0000313" key="5">
    <source>
        <dbReference type="Proteomes" id="UP000001640"/>
    </source>
</evidence>
<evidence type="ECO:0000256" key="2">
    <source>
        <dbReference type="ARBA" id="ARBA00020644"/>
    </source>
</evidence>
<dbReference type="PANTHER" id="PTHR31809:SF0">
    <property type="entry name" value="BUD13 HOMOLOG"/>
    <property type="match status" value="1"/>
</dbReference>
<feature type="compositionally biased region" description="Basic and acidic residues" evidence="3">
    <location>
        <begin position="48"/>
        <end position="59"/>
    </location>
</feature>
<dbReference type="GO" id="GO:0005684">
    <property type="term" value="C:U2-type spliceosomal complex"/>
    <property type="evidence" value="ECO:0007669"/>
    <property type="project" value="TreeGrafter"/>
</dbReference>
<dbReference type="Proteomes" id="UP000001640">
    <property type="component" value="Chromosome 3"/>
</dbReference>
<sequence length="250" mass="28651">MSLHSYLNKTYGSSSSGKVQKKPKNGAKKKSNALNITESSSDIVPIRRPSERAGNRQEKGASLWKNLETNELIETTVVTKQELKKEQELSIAARVDHPKTQPSQETIFRDTKGRKLTVDEVKRKQERGDIDLREEARQKELRELNMGEVQRLLGKGGKPPSTQQRYVKELNEEDPLMQIKQGKKAKQSLVSLLGRRLYAKDSPPNRFGIIPGSRWDGVDRSNGFEKKWINKKREIEEKKLEDGRNPQDDY</sequence>
<dbReference type="InterPro" id="IPR051112">
    <property type="entry name" value="CWC26_splicing_factor"/>
</dbReference>
<dbReference type="Pfam" id="PF09736">
    <property type="entry name" value="Bud13"/>
    <property type="match status" value="1"/>
</dbReference>
<protein>
    <recommendedName>
        <fullName evidence="2">Pre-mRNA-splicing factor CWC26</fullName>
    </recommendedName>
</protein>
<dbReference type="FunCoup" id="G0VD44">
    <property type="interactions" value="97"/>
</dbReference>
<dbReference type="GO" id="GO:0051237">
    <property type="term" value="P:maintenance of RNA location"/>
    <property type="evidence" value="ECO:0007669"/>
    <property type="project" value="EnsemblFungi"/>
</dbReference>
<dbReference type="STRING" id="1064592.G0VD44"/>
<dbReference type="PANTHER" id="PTHR31809">
    <property type="entry name" value="BUD13 HOMOLOG"/>
    <property type="match status" value="1"/>
</dbReference>
<dbReference type="GO" id="GO:0000974">
    <property type="term" value="C:Prp19 complex"/>
    <property type="evidence" value="ECO:0007669"/>
    <property type="project" value="EnsemblFungi"/>
</dbReference>
<feature type="region of interest" description="Disordered" evidence="3">
    <location>
        <begin position="1"/>
        <end position="63"/>
    </location>
</feature>
<dbReference type="OMA" id="NGFENRW"/>
<evidence type="ECO:0000256" key="1">
    <source>
        <dbReference type="ARBA" id="ARBA00011069"/>
    </source>
</evidence>
<dbReference type="AlphaFoldDB" id="G0VD44"/>
<evidence type="ECO:0000256" key="3">
    <source>
        <dbReference type="SAM" id="MobiDB-lite"/>
    </source>
</evidence>
<dbReference type="GO" id="GO:0003723">
    <property type="term" value="F:RNA binding"/>
    <property type="evidence" value="ECO:0007669"/>
    <property type="project" value="TreeGrafter"/>
</dbReference>
<dbReference type="KEGG" id="ncs:NCAS_0C04160"/>
<feature type="compositionally biased region" description="Polar residues" evidence="3">
    <location>
        <begin position="1"/>
        <end position="17"/>
    </location>
</feature>
<dbReference type="GO" id="GO:0070274">
    <property type="term" value="C:RES complex"/>
    <property type="evidence" value="ECO:0007669"/>
    <property type="project" value="EnsemblFungi"/>
</dbReference>
<dbReference type="GeneID" id="96902987"/>
<dbReference type="HOGENOM" id="CLU_086127_0_0_1"/>
<evidence type="ECO:0000313" key="4">
    <source>
        <dbReference type="EMBL" id="CCC69406.1"/>
    </source>
</evidence>
<organism evidence="4 5">
    <name type="scientific">Naumovozyma castellii</name>
    <name type="common">Yeast</name>
    <name type="synonym">Saccharomyces castellii</name>
    <dbReference type="NCBI Taxonomy" id="27288"/>
    <lineage>
        <taxon>Eukaryota</taxon>
        <taxon>Fungi</taxon>
        <taxon>Dikarya</taxon>
        <taxon>Ascomycota</taxon>
        <taxon>Saccharomycotina</taxon>
        <taxon>Saccharomycetes</taxon>
        <taxon>Saccharomycetales</taxon>
        <taxon>Saccharomycetaceae</taxon>
        <taxon>Naumovozyma</taxon>
    </lineage>
</organism>
<dbReference type="InParanoid" id="G0VD44"/>
<dbReference type="OrthoDB" id="6022at2759"/>
<reference key="2">
    <citation type="submission" date="2011-08" db="EMBL/GenBank/DDBJ databases">
        <title>Genome sequence of Naumovozyma castellii.</title>
        <authorList>
            <person name="Gordon J.L."/>
            <person name="Armisen D."/>
            <person name="Proux-Wera E."/>
            <person name="OhEigeartaigh S.S."/>
            <person name="Byrne K.P."/>
            <person name="Wolfe K.H."/>
        </authorList>
    </citation>
    <scope>NUCLEOTIDE SEQUENCE</scope>
    <source>
        <strain>Type strain:CBS 4309</strain>
    </source>
</reference>
<dbReference type="eggNOG" id="KOG2654">
    <property type="taxonomic scope" value="Eukaryota"/>
</dbReference>
<reference evidence="4 5" key="1">
    <citation type="journal article" date="2011" name="Proc. Natl. Acad. Sci. U.S.A.">
        <title>Evolutionary erosion of yeast sex chromosomes by mating-type switching accidents.</title>
        <authorList>
            <person name="Gordon J.L."/>
            <person name="Armisen D."/>
            <person name="Proux-Wera E."/>
            <person name="Oheigeartaigh S.S."/>
            <person name="Byrne K.P."/>
            <person name="Wolfe K.H."/>
        </authorList>
    </citation>
    <scope>NUCLEOTIDE SEQUENCE [LARGE SCALE GENOMIC DNA]</scope>
    <source>
        <strain evidence="5">ATCC 76901 / BCRC 22586 / CBS 4309 / NBRC 1992 / NRRL Y-12630</strain>
    </source>
</reference>
<keyword evidence="5" id="KW-1185">Reference proteome</keyword>